<proteinExistence type="predicted"/>
<accession>A0A151JB69</accession>
<evidence type="ECO:0000259" key="1">
    <source>
        <dbReference type="Pfam" id="PF10545"/>
    </source>
</evidence>
<feature type="non-terminal residue" evidence="2">
    <location>
        <position position="1"/>
    </location>
</feature>
<gene>
    <name evidence="2" type="ORF">ALC57_05245</name>
</gene>
<organism evidence="2 3">
    <name type="scientific">Trachymyrmex cornetzi</name>
    <dbReference type="NCBI Taxonomy" id="471704"/>
    <lineage>
        <taxon>Eukaryota</taxon>
        <taxon>Metazoa</taxon>
        <taxon>Ecdysozoa</taxon>
        <taxon>Arthropoda</taxon>
        <taxon>Hexapoda</taxon>
        <taxon>Insecta</taxon>
        <taxon>Pterygota</taxon>
        <taxon>Neoptera</taxon>
        <taxon>Endopterygota</taxon>
        <taxon>Hymenoptera</taxon>
        <taxon>Apocrita</taxon>
        <taxon>Aculeata</taxon>
        <taxon>Formicoidea</taxon>
        <taxon>Formicidae</taxon>
        <taxon>Myrmicinae</taxon>
        <taxon>Trachymyrmex</taxon>
    </lineage>
</organism>
<dbReference type="STRING" id="471704.A0A151JB69"/>
<protein>
    <recommendedName>
        <fullName evidence="1">MADF domain-containing protein</fullName>
    </recommendedName>
</protein>
<name>A0A151JB69_9HYME</name>
<keyword evidence="3" id="KW-1185">Reference proteome</keyword>
<evidence type="ECO:0000313" key="3">
    <source>
        <dbReference type="Proteomes" id="UP000078492"/>
    </source>
</evidence>
<feature type="domain" description="MADF" evidence="1">
    <location>
        <begin position="7"/>
        <end position="55"/>
    </location>
</feature>
<evidence type="ECO:0000313" key="2">
    <source>
        <dbReference type="EMBL" id="KYN22354.1"/>
    </source>
</evidence>
<reference evidence="2 3" key="1">
    <citation type="submission" date="2015-09" db="EMBL/GenBank/DDBJ databases">
        <title>Trachymyrmex cornetzi WGS genome.</title>
        <authorList>
            <person name="Nygaard S."/>
            <person name="Hu H."/>
            <person name="Boomsma J."/>
            <person name="Zhang G."/>
        </authorList>
    </citation>
    <scope>NUCLEOTIDE SEQUENCE [LARGE SCALE GENOMIC DNA]</scope>
    <source>
        <strain evidence="2">Tcor2-1</strain>
        <tissue evidence="2">Whole body</tissue>
    </source>
</reference>
<dbReference type="EMBL" id="KQ979180">
    <property type="protein sequence ID" value="KYN22354.1"/>
    <property type="molecule type" value="Genomic_DNA"/>
</dbReference>
<sequence>SIAYRTLQARWKYLRDNYIKARKKIRAYISSGSAATAANTENKSKFQYYELMRFLDDSLQTRL</sequence>
<dbReference type="AlphaFoldDB" id="A0A151JB69"/>
<dbReference type="Proteomes" id="UP000078492">
    <property type="component" value="Unassembled WGS sequence"/>
</dbReference>
<dbReference type="Pfam" id="PF10545">
    <property type="entry name" value="MADF_DNA_bdg"/>
    <property type="match status" value="1"/>
</dbReference>
<dbReference type="InterPro" id="IPR006578">
    <property type="entry name" value="MADF-dom"/>
</dbReference>